<dbReference type="AlphaFoldDB" id="X0TU70"/>
<proteinExistence type="predicted"/>
<comment type="caution">
    <text evidence="1">The sequence shown here is derived from an EMBL/GenBank/DDBJ whole genome shotgun (WGS) entry which is preliminary data.</text>
</comment>
<protein>
    <submittedName>
        <fullName evidence="1">Uncharacterized protein</fullName>
    </submittedName>
</protein>
<accession>X0TU70</accession>
<name>X0TU70_9ZZZZ</name>
<dbReference type="EMBL" id="BARS01019509">
    <property type="protein sequence ID" value="GAF91717.1"/>
    <property type="molecule type" value="Genomic_DNA"/>
</dbReference>
<evidence type="ECO:0000313" key="1">
    <source>
        <dbReference type="EMBL" id="GAF91717.1"/>
    </source>
</evidence>
<gene>
    <name evidence="1" type="ORF">S01H1_31610</name>
</gene>
<feature type="non-terminal residue" evidence="1">
    <location>
        <position position="99"/>
    </location>
</feature>
<reference evidence="1" key="1">
    <citation type="journal article" date="2014" name="Front. Microbiol.">
        <title>High frequency of phylogenetically diverse reductive dehalogenase-homologous genes in deep subseafloor sedimentary metagenomes.</title>
        <authorList>
            <person name="Kawai M."/>
            <person name="Futagami T."/>
            <person name="Toyoda A."/>
            <person name="Takaki Y."/>
            <person name="Nishi S."/>
            <person name="Hori S."/>
            <person name="Arai W."/>
            <person name="Tsubouchi T."/>
            <person name="Morono Y."/>
            <person name="Uchiyama I."/>
            <person name="Ito T."/>
            <person name="Fujiyama A."/>
            <person name="Inagaki F."/>
            <person name="Takami H."/>
        </authorList>
    </citation>
    <scope>NUCLEOTIDE SEQUENCE</scope>
    <source>
        <strain evidence="1">Expedition CK06-06</strain>
    </source>
</reference>
<organism evidence="1">
    <name type="scientific">marine sediment metagenome</name>
    <dbReference type="NCBI Taxonomy" id="412755"/>
    <lineage>
        <taxon>unclassified sequences</taxon>
        <taxon>metagenomes</taxon>
        <taxon>ecological metagenomes</taxon>
    </lineage>
</organism>
<sequence length="99" mass="11330">MHYHCEIILPPTDAVESAIAEIMAPFDENNEDEETRSPSFWDWYQIGGRWSGSKLTDHFDKDKLKNFHAELENRKVTVSGFQCGKQDISPASQIPMVDT</sequence>